<proteinExistence type="predicted"/>
<protein>
    <submittedName>
        <fullName evidence="2">Uncharacterized protein</fullName>
    </submittedName>
</protein>
<organism evidence="2">
    <name type="scientific">marine sediment metagenome</name>
    <dbReference type="NCBI Taxonomy" id="412755"/>
    <lineage>
        <taxon>unclassified sequences</taxon>
        <taxon>metagenomes</taxon>
        <taxon>ecological metagenomes</taxon>
    </lineage>
</organism>
<feature type="transmembrane region" description="Helical" evidence="1">
    <location>
        <begin position="12"/>
        <end position="30"/>
    </location>
</feature>
<reference evidence="2" key="1">
    <citation type="journal article" date="2014" name="Front. Microbiol.">
        <title>High frequency of phylogenetically diverse reductive dehalogenase-homologous genes in deep subseafloor sedimentary metagenomes.</title>
        <authorList>
            <person name="Kawai M."/>
            <person name="Futagami T."/>
            <person name="Toyoda A."/>
            <person name="Takaki Y."/>
            <person name="Nishi S."/>
            <person name="Hori S."/>
            <person name="Arai W."/>
            <person name="Tsubouchi T."/>
            <person name="Morono Y."/>
            <person name="Uchiyama I."/>
            <person name="Ito T."/>
            <person name="Fujiyama A."/>
            <person name="Inagaki F."/>
            <person name="Takami H."/>
        </authorList>
    </citation>
    <scope>NUCLEOTIDE SEQUENCE</scope>
    <source>
        <strain evidence="2">Expedition CK06-06</strain>
    </source>
</reference>
<keyword evidence="1" id="KW-0472">Membrane</keyword>
<keyword evidence="1" id="KW-1133">Transmembrane helix</keyword>
<feature type="transmembrane region" description="Helical" evidence="1">
    <location>
        <begin position="130"/>
        <end position="151"/>
    </location>
</feature>
<sequence>MSIYEFEPNNLLNWITAFAIFEIPLALFYLSISSKKDTVTNWYSGKDINIWNVIAQDALYVICGIIIALRIFNYLVNQKKISKKFYNFILVFLAVQLTGDLLFALTIKSWPDKYKTYWISYFQNYINKSGLYALFGDSIYIITWSLAFYVVANYIKSFDVRIFIVSLFFFLVSAYSVRQK</sequence>
<feature type="transmembrane region" description="Helical" evidence="1">
    <location>
        <begin position="85"/>
        <end position="110"/>
    </location>
</feature>
<evidence type="ECO:0000313" key="2">
    <source>
        <dbReference type="EMBL" id="GAI88667.1"/>
    </source>
</evidence>
<dbReference type="EMBL" id="BARW01024079">
    <property type="protein sequence ID" value="GAI88667.1"/>
    <property type="molecule type" value="Genomic_DNA"/>
</dbReference>
<dbReference type="AlphaFoldDB" id="X1S6J3"/>
<accession>X1S6J3</accession>
<gene>
    <name evidence="2" type="ORF">S12H4_39781</name>
</gene>
<name>X1S6J3_9ZZZZ</name>
<keyword evidence="1" id="KW-0812">Transmembrane</keyword>
<feature type="transmembrane region" description="Helical" evidence="1">
    <location>
        <begin position="50"/>
        <end position="73"/>
    </location>
</feature>
<feature type="transmembrane region" description="Helical" evidence="1">
    <location>
        <begin position="158"/>
        <end position="177"/>
    </location>
</feature>
<evidence type="ECO:0000256" key="1">
    <source>
        <dbReference type="SAM" id="Phobius"/>
    </source>
</evidence>
<comment type="caution">
    <text evidence="2">The sequence shown here is derived from an EMBL/GenBank/DDBJ whole genome shotgun (WGS) entry which is preliminary data.</text>
</comment>